<reference evidence="1 2" key="1">
    <citation type="submission" date="2020-08" db="EMBL/GenBank/DDBJ databases">
        <title>Genomic Encyclopedia of Type Strains, Phase IV (KMG-IV): sequencing the most valuable type-strain genomes for metagenomic binning, comparative biology and taxonomic classification.</title>
        <authorList>
            <person name="Goeker M."/>
        </authorList>
    </citation>
    <scope>NUCLEOTIDE SEQUENCE [LARGE SCALE GENOMIC DNA]</scope>
    <source>
        <strain evidence="1 2">DSM 12252</strain>
    </source>
</reference>
<gene>
    <name evidence="1" type="ORF">HNQ65_001300</name>
</gene>
<evidence type="ECO:0000313" key="2">
    <source>
        <dbReference type="Proteomes" id="UP000590740"/>
    </source>
</evidence>
<protein>
    <submittedName>
        <fullName evidence="1">SsRNA-specific RNase YbeY (16S rRNA maturation enzyme)</fullName>
    </submittedName>
</protein>
<sequence length="35" mass="3921">MHLAGWDDHEAEEAKQMARIQETVLRGAVEKVGSK</sequence>
<accession>A0A7W7Y8U1</accession>
<comment type="caution">
    <text evidence="1">The sequence shown here is derived from an EMBL/GenBank/DDBJ whole genome shotgun (WGS) entry which is preliminary data.</text>
</comment>
<dbReference type="Proteomes" id="UP000590740">
    <property type="component" value="Unassembled WGS sequence"/>
</dbReference>
<dbReference type="EMBL" id="JACHIG010000002">
    <property type="protein sequence ID" value="MBB5031732.1"/>
    <property type="molecule type" value="Genomic_DNA"/>
</dbReference>
<name>A0A7W7Y8U1_9BACT</name>
<organism evidence="1 2">
    <name type="scientific">Prosthecobacter vanneervenii</name>
    <dbReference type="NCBI Taxonomy" id="48466"/>
    <lineage>
        <taxon>Bacteria</taxon>
        <taxon>Pseudomonadati</taxon>
        <taxon>Verrucomicrobiota</taxon>
        <taxon>Verrucomicrobiia</taxon>
        <taxon>Verrucomicrobiales</taxon>
        <taxon>Verrucomicrobiaceae</taxon>
        <taxon>Prosthecobacter</taxon>
    </lineage>
</organism>
<proteinExistence type="predicted"/>
<dbReference type="AlphaFoldDB" id="A0A7W7Y8U1"/>
<keyword evidence="2" id="KW-1185">Reference proteome</keyword>
<evidence type="ECO:0000313" key="1">
    <source>
        <dbReference type="EMBL" id="MBB5031732.1"/>
    </source>
</evidence>